<protein>
    <submittedName>
        <fullName evidence="8">HlyD family type I secretion periplasmic adaptor subunit</fullName>
    </submittedName>
</protein>
<dbReference type="PRINTS" id="PR01490">
    <property type="entry name" value="RTXTOXIND"/>
</dbReference>
<dbReference type="PANTHER" id="PTHR30386">
    <property type="entry name" value="MEMBRANE FUSION SUBUNIT OF EMRAB-TOLC MULTIDRUG EFFLUX PUMP"/>
    <property type="match status" value="1"/>
</dbReference>
<dbReference type="InterPro" id="IPR058982">
    <property type="entry name" value="Beta-barrel_AprE"/>
</dbReference>
<keyword evidence="4" id="KW-0472">Membrane</keyword>
<comment type="subcellular location">
    <subcellularLocation>
        <location evidence="1">Membrane</location>
        <topology evidence="1">Single-pass membrane protein</topology>
    </subcellularLocation>
</comment>
<evidence type="ECO:0000256" key="2">
    <source>
        <dbReference type="ARBA" id="ARBA00022692"/>
    </source>
</evidence>
<evidence type="ECO:0000256" key="5">
    <source>
        <dbReference type="SAM" id="Coils"/>
    </source>
</evidence>
<dbReference type="Pfam" id="PF26002">
    <property type="entry name" value="Beta-barrel_AprE"/>
    <property type="match status" value="1"/>
</dbReference>
<evidence type="ECO:0000313" key="8">
    <source>
        <dbReference type="EMBL" id="GAA4003298.1"/>
    </source>
</evidence>
<dbReference type="SUPFAM" id="SSF111369">
    <property type="entry name" value="HlyD-like secretion proteins"/>
    <property type="match status" value="1"/>
</dbReference>
<sequence length="383" mass="42448">MNFRLRQSTQIIMMSAVAVAAFVIWSLWANIDQVTRARGEVIPSGRTQVVQSEDGGTIAAILVQEGDRVKKGDLLVRLDETRPRAAVEESQAQVAALKARMARIQAELFNKPLVFPAEVSTHPEFVASQRELYTRRRQALASQIQSLEAMLRLTRQELDMNLPLVTSGDVSRSEVLRMQRATSDLQGQITSRRSEYLAELQTEYAKTEEDLSSATEQLTQRSAILRGSELRSPADGIIVAIKYNTVGGVLRAGDEVLQLVPTNDKLVIEARVSPSDIAFIRRGQTANVKFDAYDSSIYGSADGMVTHISADTLSEETKDGRRTYYRVLLNADPSRLRPRHEGEKIVLQPGMTSVAEIITGQTTVFKYLTKPILKTTGDALGER</sequence>
<dbReference type="EMBL" id="BAAAZD010000001">
    <property type="protein sequence ID" value="GAA4003298.1"/>
    <property type="molecule type" value="Genomic_DNA"/>
</dbReference>
<proteinExistence type="predicted"/>
<dbReference type="InterPro" id="IPR058639">
    <property type="entry name" value="BSH_YknX-like"/>
</dbReference>
<name>A0ABP7RWL8_9SPHN</name>
<keyword evidence="3" id="KW-1133">Transmembrane helix</keyword>
<evidence type="ECO:0000259" key="6">
    <source>
        <dbReference type="Pfam" id="PF25984"/>
    </source>
</evidence>
<dbReference type="PANTHER" id="PTHR30386:SF26">
    <property type="entry name" value="TRANSPORT PROTEIN COMB"/>
    <property type="match status" value="1"/>
</dbReference>
<organism evidence="8 9">
    <name type="scientific">Sphingomonas humi</name>
    <dbReference type="NCBI Taxonomy" id="335630"/>
    <lineage>
        <taxon>Bacteria</taxon>
        <taxon>Pseudomonadati</taxon>
        <taxon>Pseudomonadota</taxon>
        <taxon>Alphaproteobacteria</taxon>
        <taxon>Sphingomonadales</taxon>
        <taxon>Sphingomonadaceae</taxon>
        <taxon>Sphingomonas</taxon>
    </lineage>
</organism>
<gene>
    <name evidence="8" type="ORF">GCM10022211_13620</name>
</gene>
<reference evidence="9" key="1">
    <citation type="journal article" date="2019" name="Int. J. Syst. Evol. Microbiol.">
        <title>The Global Catalogue of Microorganisms (GCM) 10K type strain sequencing project: providing services to taxonomists for standard genome sequencing and annotation.</title>
        <authorList>
            <consortium name="The Broad Institute Genomics Platform"/>
            <consortium name="The Broad Institute Genome Sequencing Center for Infectious Disease"/>
            <person name="Wu L."/>
            <person name="Ma J."/>
        </authorList>
    </citation>
    <scope>NUCLEOTIDE SEQUENCE [LARGE SCALE GENOMIC DNA]</scope>
    <source>
        <strain evidence="9">JCM 16603</strain>
    </source>
</reference>
<evidence type="ECO:0000256" key="1">
    <source>
        <dbReference type="ARBA" id="ARBA00004167"/>
    </source>
</evidence>
<dbReference type="InterPro" id="IPR050739">
    <property type="entry name" value="MFP"/>
</dbReference>
<dbReference type="Proteomes" id="UP001501310">
    <property type="component" value="Unassembled WGS sequence"/>
</dbReference>
<dbReference type="Pfam" id="PF25984">
    <property type="entry name" value="BSH_YknX"/>
    <property type="match status" value="1"/>
</dbReference>
<feature type="domain" description="YknX-like barrel-sandwich hybrid" evidence="6">
    <location>
        <begin position="49"/>
        <end position="245"/>
    </location>
</feature>
<dbReference type="Gene3D" id="2.40.50.100">
    <property type="match status" value="1"/>
</dbReference>
<keyword evidence="2" id="KW-0812">Transmembrane</keyword>
<accession>A0ABP7RWL8</accession>
<feature type="domain" description="AprE-like beta-barrel" evidence="7">
    <location>
        <begin position="266"/>
        <end position="360"/>
    </location>
</feature>
<dbReference type="Gene3D" id="2.40.30.170">
    <property type="match status" value="1"/>
</dbReference>
<feature type="coiled-coil region" evidence="5">
    <location>
        <begin position="87"/>
        <end position="157"/>
    </location>
</feature>
<evidence type="ECO:0000256" key="4">
    <source>
        <dbReference type="ARBA" id="ARBA00023136"/>
    </source>
</evidence>
<evidence type="ECO:0000256" key="3">
    <source>
        <dbReference type="ARBA" id="ARBA00022989"/>
    </source>
</evidence>
<evidence type="ECO:0000313" key="9">
    <source>
        <dbReference type="Proteomes" id="UP001501310"/>
    </source>
</evidence>
<keyword evidence="9" id="KW-1185">Reference proteome</keyword>
<keyword evidence="5" id="KW-0175">Coiled coil</keyword>
<comment type="caution">
    <text evidence="8">The sequence shown here is derived from an EMBL/GenBank/DDBJ whole genome shotgun (WGS) entry which is preliminary data.</text>
</comment>
<evidence type="ECO:0000259" key="7">
    <source>
        <dbReference type="Pfam" id="PF26002"/>
    </source>
</evidence>
<dbReference type="RefSeq" id="WP_344709423.1">
    <property type="nucleotide sequence ID" value="NZ_BAAAZD010000001.1"/>
</dbReference>